<dbReference type="Proteomes" id="UP001205998">
    <property type="component" value="Unassembled WGS sequence"/>
</dbReference>
<protein>
    <submittedName>
        <fullName evidence="1">Uncharacterized protein</fullName>
    </submittedName>
</protein>
<reference evidence="1" key="1">
    <citation type="submission" date="2018-07" db="EMBL/GenBank/DDBJ databases">
        <title>Comparative genomics of catfishes provides insights into carnivory and benthic adaptation.</title>
        <authorList>
            <person name="Zhang Y."/>
            <person name="Wang D."/>
            <person name="Peng Z."/>
            <person name="Zheng S."/>
            <person name="Shao F."/>
            <person name="Tao W."/>
        </authorList>
    </citation>
    <scope>NUCLEOTIDE SEQUENCE</scope>
    <source>
        <strain evidence="1">Chongqing</strain>
    </source>
</reference>
<dbReference type="AlphaFoldDB" id="A0AAD5F9Q1"/>
<keyword evidence="2" id="KW-1185">Reference proteome</keyword>
<gene>
    <name evidence="1" type="ORF">C0J50_9576</name>
</gene>
<evidence type="ECO:0000313" key="1">
    <source>
        <dbReference type="EMBL" id="KAI5608083.1"/>
    </source>
</evidence>
<proteinExistence type="predicted"/>
<evidence type="ECO:0000313" key="2">
    <source>
        <dbReference type="Proteomes" id="UP001205998"/>
    </source>
</evidence>
<comment type="caution">
    <text evidence="1">The sequence shown here is derived from an EMBL/GenBank/DDBJ whole genome shotgun (WGS) entry which is preliminary data.</text>
</comment>
<name>A0AAD5F9Q1_SILAS</name>
<organism evidence="1 2">
    <name type="scientific">Silurus asotus</name>
    <name type="common">Amur catfish</name>
    <name type="synonym">Parasilurus asotus</name>
    <dbReference type="NCBI Taxonomy" id="30991"/>
    <lineage>
        <taxon>Eukaryota</taxon>
        <taxon>Metazoa</taxon>
        <taxon>Chordata</taxon>
        <taxon>Craniata</taxon>
        <taxon>Vertebrata</taxon>
        <taxon>Euteleostomi</taxon>
        <taxon>Actinopterygii</taxon>
        <taxon>Neopterygii</taxon>
        <taxon>Teleostei</taxon>
        <taxon>Ostariophysi</taxon>
        <taxon>Siluriformes</taxon>
        <taxon>Siluridae</taxon>
        <taxon>Silurus</taxon>
    </lineage>
</organism>
<accession>A0AAD5F9Q1</accession>
<sequence length="143" mass="17127">MHESELPSGQRILCDRCPPDSHMQNNCTEIQPTEWRQRWVNLTLECLLEILKMHNNLEPQESVNGLEIFDNDQVLKSIPDKDTFIHRLHRWLSRALEEQVHKLPDQLQKAGIKKLLPKIRNRSLRILLIMMMMFLQFYSEKRQ</sequence>
<dbReference type="EMBL" id="MU585527">
    <property type="protein sequence ID" value="KAI5608083.1"/>
    <property type="molecule type" value="Genomic_DNA"/>
</dbReference>